<dbReference type="RefSeq" id="WP_176570019.1">
    <property type="nucleotide sequence ID" value="NZ_CP056030.1"/>
</dbReference>
<feature type="chain" id="PRO_5028875086" description="histidine kinase" evidence="19">
    <location>
        <begin position="30"/>
        <end position="1069"/>
    </location>
</feature>
<feature type="coiled-coil region" evidence="18">
    <location>
        <begin position="962"/>
        <end position="996"/>
    </location>
</feature>
<dbReference type="InterPro" id="IPR036890">
    <property type="entry name" value="HATPase_C_sf"/>
</dbReference>
<dbReference type="InterPro" id="IPR003594">
    <property type="entry name" value="HATPase_dom"/>
</dbReference>
<dbReference type="SUPFAM" id="SSF47384">
    <property type="entry name" value="Homodimeric domain of signal transducing histidine kinase"/>
    <property type="match status" value="1"/>
</dbReference>
<evidence type="ECO:0000256" key="11">
    <source>
        <dbReference type="ARBA" id="ARBA00022777"/>
    </source>
</evidence>
<dbReference type="Pfam" id="PF01627">
    <property type="entry name" value="Hpt"/>
    <property type="match status" value="1"/>
</dbReference>
<reference evidence="23 24" key="1">
    <citation type="submission" date="2020-06" db="EMBL/GenBank/DDBJ databases">
        <title>Pseudomonas eucalypticola sp. nov., an endophyte of Eucalyptus dunnii leaves with biocontrol ability of eucalyptus leaf blight.</title>
        <authorList>
            <person name="Liu Y."/>
            <person name="Song Z."/>
            <person name="Zeng H."/>
            <person name="Lu M."/>
            <person name="Wang X."/>
            <person name="Lian X."/>
            <person name="Zhang Q."/>
        </authorList>
    </citation>
    <scope>NUCLEOTIDE SEQUENCE [LARGE SCALE GENOMIC DNA]</scope>
    <source>
        <strain evidence="23 24">NP-1</strain>
    </source>
</reference>
<feature type="modified residue" description="Phosphohistidine" evidence="16">
    <location>
        <position position="1007"/>
    </location>
</feature>
<dbReference type="InterPro" id="IPR036641">
    <property type="entry name" value="HPT_dom_sf"/>
</dbReference>
<dbReference type="GO" id="GO:0005524">
    <property type="term" value="F:ATP binding"/>
    <property type="evidence" value="ECO:0007669"/>
    <property type="project" value="UniProtKB-KW"/>
</dbReference>
<evidence type="ECO:0000259" key="22">
    <source>
        <dbReference type="PROSITE" id="PS50894"/>
    </source>
</evidence>
<name>A0A7D5H406_9PSED</name>
<feature type="domain" description="HPt" evidence="22">
    <location>
        <begin position="968"/>
        <end position="1065"/>
    </location>
</feature>
<dbReference type="Pfam" id="PF00512">
    <property type="entry name" value="HisKA"/>
    <property type="match status" value="1"/>
</dbReference>
<evidence type="ECO:0000256" key="10">
    <source>
        <dbReference type="ARBA" id="ARBA00022741"/>
    </source>
</evidence>
<keyword evidence="12" id="KW-0067">ATP-binding</keyword>
<keyword evidence="6 17" id="KW-0597">Phosphoprotein</keyword>
<dbReference type="CDD" id="cd13705">
    <property type="entry name" value="PBP2_BvgS_D1"/>
    <property type="match status" value="1"/>
</dbReference>
<evidence type="ECO:0000256" key="15">
    <source>
        <dbReference type="ARBA" id="ARBA00023136"/>
    </source>
</evidence>
<dbReference type="Pfam" id="PF02518">
    <property type="entry name" value="HATPase_c"/>
    <property type="match status" value="1"/>
</dbReference>
<evidence type="ECO:0000256" key="13">
    <source>
        <dbReference type="ARBA" id="ARBA00022989"/>
    </source>
</evidence>
<evidence type="ECO:0000256" key="7">
    <source>
        <dbReference type="ARBA" id="ARBA00022679"/>
    </source>
</evidence>
<dbReference type="Pfam" id="PF00497">
    <property type="entry name" value="SBP_bac_3"/>
    <property type="match status" value="2"/>
</dbReference>
<dbReference type="InterPro" id="IPR005467">
    <property type="entry name" value="His_kinase_dom"/>
</dbReference>
<gene>
    <name evidence="23" type="ORF">HWQ56_06000</name>
</gene>
<dbReference type="CDD" id="cd00082">
    <property type="entry name" value="HisKA"/>
    <property type="match status" value="1"/>
</dbReference>
<dbReference type="InterPro" id="IPR003661">
    <property type="entry name" value="HisK_dim/P_dom"/>
</dbReference>
<keyword evidence="5" id="KW-0997">Cell inner membrane</keyword>
<feature type="domain" description="Histidine kinase" evidence="20">
    <location>
        <begin position="594"/>
        <end position="811"/>
    </location>
</feature>
<dbReference type="Gene3D" id="3.40.190.10">
    <property type="entry name" value="Periplasmic binding protein-like II"/>
    <property type="match status" value="4"/>
</dbReference>
<dbReference type="KEGG" id="pez:HWQ56_06000"/>
<dbReference type="InterPro" id="IPR049871">
    <property type="entry name" value="BvgS-like_periplasmic2"/>
</dbReference>
<dbReference type="PRINTS" id="PR00344">
    <property type="entry name" value="BCTRLSENSOR"/>
</dbReference>
<evidence type="ECO:0000256" key="4">
    <source>
        <dbReference type="ARBA" id="ARBA00022475"/>
    </source>
</evidence>
<dbReference type="Gene3D" id="1.10.287.130">
    <property type="match status" value="1"/>
</dbReference>
<dbReference type="CDD" id="cd16922">
    <property type="entry name" value="HATPase_EvgS-ArcB-TorS-like"/>
    <property type="match status" value="1"/>
</dbReference>
<feature type="signal peptide" evidence="19">
    <location>
        <begin position="1"/>
        <end position="29"/>
    </location>
</feature>
<keyword evidence="11" id="KW-0418">Kinase</keyword>
<dbReference type="EMBL" id="CP056030">
    <property type="protein sequence ID" value="QKZ03363.1"/>
    <property type="molecule type" value="Genomic_DNA"/>
</dbReference>
<accession>A0A7D5H406</accession>
<dbReference type="InterPro" id="IPR001638">
    <property type="entry name" value="Solute-binding_3/MltF_N"/>
</dbReference>
<keyword evidence="9 19" id="KW-0732">Signal</keyword>
<keyword evidence="8" id="KW-0812">Transmembrane</keyword>
<evidence type="ECO:0000256" key="6">
    <source>
        <dbReference type="ARBA" id="ARBA00022553"/>
    </source>
</evidence>
<keyword evidence="7" id="KW-0808">Transferase</keyword>
<dbReference type="PROSITE" id="PS50894">
    <property type="entry name" value="HPT"/>
    <property type="match status" value="1"/>
</dbReference>
<evidence type="ECO:0000256" key="5">
    <source>
        <dbReference type="ARBA" id="ARBA00022519"/>
    </source>
</evidence>
<dbReference type="SUPFAM" id="SSF53850">
    <property type="entry name" value="Periplasmic binding protein-like II"/>
    <property type="match status" value="2"/>
</dbReference>
<dbReference type="PROSITE" id="PS50110">
    <property type="entry name" value="RESPONSE_REGULATORY"/>
    <property type="match status" value="1"/>
</dbReference>
<comment type="catalytic activity">
    <reaction evidence="1">
        <text>ATP + protein L-histidine = ADP + protein N-phospho-L-histidine.</text>
        <dbReference type="EC" id="2.7.13.3"/>
    </reaction>
</comment>
<dbReference type="InterPro" id="IPR004358">
    <property type="entry name" value="Sig_transdc_His_kin-like_C"/>
</dbReference>
<dbReference type="PROSITE" id="PS50109">
    <property type="entry name" value="HIS_KIN"/>
    <property type="match status" value="1"/>
</dbReference>
<dbReference type="Gene3D" id="3.30.565.10">
    <property type="entry name" value="Histidine kinase-like ATPase, C-terminal domain"/>
    <property type="match status" value="1"/>
</dbReference>
<evidence type="ECO:0000256" key="18">
    <source>
        <dbReference type="SAM" id="Coils"/>
    </source>
</evidence>
<dbReference type="Pfam" id="PF00072">
    <property type="entry name" value="Response_reg"/>
    <property type="match status" value="1"/>
</dbReference>
<evidence type="ECO:0000256" key="14">
    <source>
        <dbReference type="ARBA" id="ARBA00023012"/>
    </source>
</evidence>
<keyword evidence="24" id="KW-1185">Reference proteome</keyword>
<dbReference type="InterPro" id="IPR011006">
    <property type="entry name" value="CheY-like_superfamily"/>
</dbReference>
<dbReference type="SUPFAM" id="SSF52172">
    <property type="entry name" value="CheY-like"/>
    <property type="match status" value="1"/>
</dbReference>
<evidence type="ECO:0000313" key="24">
    <source>
        <dbReference type="Proteomes" id="UP000509568"/>
    </source>
</evidence>
<dbReference type="InterPro" id="IPR036097">
    <property type="entry name" value="HisK_dim/P_sf"/>
</dbReference>
<evidence type="ECO:0000313" key="23">
    <source>
        <dbReference type="EMBL" id="QKZ03363.1"/>
    </source>
</evidence>
<dbReference type="SMART" id="SM00388">
    <property type="entry name" value="HisKA"/>
    <property type="match status" value="1"/>
</dbReference>
<dbReference type="GO" id="GO:0000155">
    <property type="term" value="F:phosphorelay sensor kinase activity"/>
    <property type="evidence" value="ECO:0007669"/>
    <property type="project" value="InterPro"/>
</dbReference>
<evidence type="ECO:0000256" key="8">
    <source>
        <dbReference type="ARBA" id="ARBA00022692"/>
    </source>
</evidence>
<dbReference type="Gene3D" id="3.40.50.2300">
    <property type="match status" value="1"/>
</dbReference>
<feature type="modified residue" description="4-aspartylphosphate" evidence="17">
    <location>
        <position position="881"/>
    </location>
</feature>
<evidence type="ECO:0000259" key="21">
    <source>
        <dbReference type="PROSITE" id="PS50110"/>
    </source>
</evidence>
<dbReference type="PANTHER" id="PTHR43047">
    <property type="entry name" value="TWO-COMPONENT HISTIDINE PROTEIN KINASE"/>
    <property type="match status" value="1"/>
</dbReference>
<evidence type="ECO:0000256" key="3">
    <source>
        <dbReference type="ARBA" id="ARBA00012438"/>
    </source>
</evidence>
<sequence length="1069" mass="116519">MKHAHHASKRWLAAWLALLCLASCGLAQAAQSLPFTLMPAFTQLTPLVLAPADQQWLQRHGVLRVGVSITDHEPVDITVDRNRYRGISADYLNLIAGRLGAPLQIQGFARREEAVEALQNREIDILTGASGFERQVPGLAFSRAYMPDDAVLVVRDTGAEAALPAGGKIAVLDGYTDLAVLHDAYPGHPIVVAPSLASGLEAVAQGDVQGFVGNEVVVRAYSALRPFMGLRIADSGRLPAAGFAFAVRRGDGPLQAMLDRALGSIEEPLRREILGRWTAGLGSDIAQPRVQLSAEEAQWRQAHPKVRVIASEYPPYLYRDRQGNWVGLNRDVLATVSSMTGLQFEFIPSGSIAQNLQALRNGTADMSTTLSESPERKVFLGFSHSFGGQGWVFVVRGNGPGVASLDDMAGRVLALPREHALESQLRQQYPRIRLRLVDTYDQARDLVRKGEADATLDSEVSAWRAVARYPQGELRVGRSVEGGWAADHFAVRLAEPYLLSILNKSLEAYPVAELRAVRIKWLGAVDGQAPVWQRIAPWVWWALAAALSFGLVSLMWSSRLKAQIHQRERLEAELVKAREVAEQASQAKSGFLATMSHEIRTPMAAIIGLLELERETTRLRGGEPSRAVDVAYQSARDLIALIGDSLDLAKIESGSLQLLPEAVELRPFFEAIVQLFAAQASQRRLVLELTLAPEADGVYRFDPLRLRQVMHNLLSNALKFTARGGVYIDVQGRPGSPLQVSVRDTGVGIDSEQQGRLFKPFVQVGGQPDGQGTGLGLSICKQLVSLMDGQIQLSSVVGEGTCVVLRLPLPRVAAKPGTVVDAPPDVPTRALRVLVVDDLSANRLVVGQQVAFFGHAVHTASSGEEALAWWREHPVDVIITDCRMPGMSGYALTQAIRRAEAEAGRLPVPIFCCSANGQAEEAERCREAGMNQLLVKPLELQALGRLLAGLGVPPAFDMDTLRRMTQADAEVMRRMLEELQRNIAQELEGLASAVSKADWPALRAALHRLKGVACLIDAAPMAKACAALDVSAREQRAQALEDEWAALHARLDELAEDIERQLWEMSYPK</sequence>
<proteinExistence type="predicted"/>
<keyword evidence="14" id="KW-0902">Two-component regulatory system</keyword>
<protein>
    <recommendedName>
        <fullName evidence="3">histidine kinase</fullName>
        <ecNumber evidence="3">2.7.13.3</ecNumber>
    </recommendedName>
</protein>
<evidence type="ECO:0000256" key="17">
    <source>
        <dbReference type="PROSITE-ProRule" id="PRU00169"/>
    </source>
</evidence>
<dbReference type="SUPFAM" id="SSF55874">
    <property type="entry name" value="ATPase domain of HSP90 chaperone/DNA topoisomerase II/histidine kinase"/>
    <property type="match status" value="1"/>
</dbReference>
<dbReference type="SMART" id="SM00062">
    <property type="entry name" value="PBPb"/>
    <property type="match status" value="2"/>
</dbReference>
<evidence type="ECO:0000256" key="9">
    <source>
        <dbReference type="ARBA" id="ARBA00022729"/>
    </source>
</evidence>
<dbReference type="Gene3D" id="1.20.120.160">
    <property type="entry name" value="HPT domain"/>
    <property type="match status" value="1"/>
</dbReference>
<feature type="coiled-coil region" evidence="18">
    <location>
        <begin position="560"/>
        <end position="587"/>
    </location>
</feature>
<dbReference type="CDD" id="cd17546">
    <property type="entry name" value="REC_hyHK_CKI1_RcsC-like"/>
    <property type="match status" value="1"/>
</dbReference>
<evidence type="ECO:0000256" key="1">
    <source>
        <dbReference type="ARBA" id="ARBA00000085"/>
    </source>
</evidence>
<evidence type="ECO:0000256" key="2">
    <source>
        <dbReference type="ARBA" id="ARBA00004429"/>
    </source>
</evidence>
<organism evidence="23 24">
    <name type="scientific">Pseudomonas eucalypticola</name>
    <dbReference type="NCBI Taxonomy" id="2599595"/>
    <lineage>
        <taxon>Bacteria</taxon>
        <taxon>Pseudomonadati</taxon>
        <taxon>Pseudomonadota</taxon>
        <taxon>Gammaproteobacteria</taxon>
        <taxon>Pseudomonadales</taxon>
        <taxon>Pseudomonadaceae</taxon>
        <taxon>Pseudomonas</taxon>
    </lineage>
</organism>
<comment type="subcellular location">
    <subcellularLocation>
        <location evidence="2">Cell inner membrane</location>
        <topology evidence="2">Multi-pass membrane protein</topology>
    </subcellularLocation>
</comment>
<feature type="domain" description="Response regulatory" evidence="21">
    <location>
        <begin position="832"/>
        <end position="951"/>
    </location>
</feature>
<keyword evidence="18" id="KW-0175">Coiled coil</keyword>
<dbReference type="CDD" id="cd13707">
    <property type="entry name" value="PBP2_BvgS_D2"/>
    <property type="match status" value="1"/>
</dbReference>
<dbReference type="SUPFAM" id="SSF47226">
    <property type="entry name" value="Histidine-containing phosphotransfer domain, HPT domain"/>
    <property type="match status" value="1"/>
</dbReference>
<dbReference type="GO" id="GO:0005886">
    <property type="term" value="C:plasma membrane"/>
    <property type="evidence" value="ECO:0007669"/>
    <property type="project" value="UniProtKB-SubCell"/>
</dbReference>
<dbReference type="InterPro" id="IPR008207">
    <property type="entry name" value="Sig_transdc_His_kin_Hpt_dom"/>
</dbReference>
<evidence type="ECO:0000256" key="12">
    <source>
        <dbReference type="ARBA" id="ARBA00022840"/>
    </source>
</evidence>
<dbReference type="SMART" id="SM00387">
    <property type="entry name" value="HATPase_c"/>
    <property type="match status" value="1"/>
</dbReference>
<dbReference type="EC" id="2.7.13.3" evidence="3"/>
<dbReference type="InterPro" id="IPR001789">
    <property type="entry name" value="Sig_transdc_resp-reg_receiver"/>
</dbReference>
<dbReference type="FunFam" id="3.30.565.10:FF:000010">
    <property type="entry name" value="Sensor histidine kinase RcsC"/>
    <property type="match status" value="1"/>
</dbReference>
<keyword evidence="10" id="KW-0547">Nucleotide-binding</keyword>
<dbReference type="AlphaFoldDB" id="A0A7D5H406"/>
<keyword evidence="13" id="KW-1133">Transmembrane helix</keyword>
<keyword evidence="4" id="KW-1003">Cell membrane</keyword>
<dbReference type="InterPro" id="IPR049870">
    <property type="entry name" value="BvgS-like_periplasmic1"/>
</dbReference>
<keyword evidence="15" id="KW-0472">Membrane</keyword>
<dbReference type="Proteomes" id="UP000509568">
    <property type="component" value="Chromosome"/>
</dbReference>
<dbReference type="SMART" id="SM00448">
    <property type="entry name" value="REC"/>
    <property type="match status" value="1"/>
</dbReference>
<evidence type="ECO:0000256" key="16">
    <source>
        <dbReference type="PROSITE-ProRule" id="PRU00110"/>
    </source>
</evidence>
<evidence type="ECO:0000256" key="19">
    <source>
        <dbReference type="SAM" id="SignalP"/>
    </source>
</evidence>
<evidence type="ECO:0000259" key="20">
    <source>
        <dbReference type="PROSITE" id="PS50109"/>
    </source>
</evidence>